<comment type="similarity">
    <text evidence="1">Belongs to the cytochrome P450 family.</text>
</comment>
<dbReference type="InterPro" id="IPR036396">
    <property type="entry name" value="Cyt_P450_sf"/>
</dbReference>
<dbReference type="Pfam" id="PF00067">
    <property type="entry name" value="p450"/>
    <property type="match status" value="1"/>
</dbReference>
<dbReference type="GO" id="GO:0005506">
    <property type="term" value="F:iron ion binding"/>
    <property type="evidence" value="ECO:0007669"/>
    <property type="project" value="InterPro"/>
</dbReference>
<dbReference type="GO" id="GO:0006805">
    <property type="term" value="P:xenobiotic metabolic process"/>
    <property type="evidence" value="ECO:0007669"/>
    <property type="project" value="TreeGrafter"/>
</dbReference>
<accession>A0A2G5TB53</accession>
<evidence type="ECO:0000256" key="2">
    <source>
        <dbReference type="ARBA" id="ARBA00022723"/>
    </source>
</evidence>
<evidence type="ECO:0000313" key="5">
    <source>
        <dbReference type="EMBL" id="PIC24468.1"/>
    </source>
</evidence>
<dbReference type="PANTHER" id="PTHR24300:SF375">
    <property type="entry name" value="CYTOCHROME P450 FAMILY"/>
    <property type="match status" value="1"/>
</dbReference>
<dbReference type="EMBL" id="PDUG01000005">
    <property type="protein sequence ID" value="PIC24468.1"/>
    <property type="molecule type" value="Genomic_DNA"/>
</dbReference>
<keyword evidence="6" id="KW-1185">Reference proteome</keyword>
<evidence type="ECO:0000256" key="1">
    <source>
        <dbReference type="ARBA" id="ARBA00010617"/>
    </source>
</evidence>
<keyword evidence="4" id="KW-0560">Oxidoreductase</keyword>
<evidence type="ECO:0000313" key="6">
    <source>
        <dbReference type="Proteomes" id="UP000230233"/>
    </source>
</evidence>
<reference evidence="6" key="1">
    <citation type="submission" date="2017-10" db="EMBL/GenBank/DDBJ databases">
        <title>Rapid genome shrinkage in a self-fertile nematode reveals novel sperm competition proteins.</title>
        <authorList>
            <person name="Yin D."/>
            <person name="Schwarz E.M."/>
            <person name="Thomas C.G."/>
            <person name="Felde R.L."/>
            <person name="Korf I.F."/>
            <person name="Cutter A.D."/>
            <person name="Schartner C.M."/>
            <person name="Ralston E.J."/>
            <person name="Meyer B.J."/>
            <person name="Haag E.S."/>
        </authorList>
    </citation>
    <scope>NUCLEOTIDE SEQUENCE [LARGE SCALE GENOMIC DNA]</scope>
    <source>
        <strain evidence="6">JU1422</strain>
    </source>
</reference>
<dbReference type="Proteomes" id="UP000230233">
    <property type="component" value="Chromosome V"/>
</dbReference>
<gene>
    <name evidence="5" type="primary">Cnig_chr_V.g17800</name>
    <name evidence="5" type="ORF">B9Z55_017800</name>
</gene>
<dbReference type="InterPro" id="IPR050182">
    <property type="entry name" value="Cytochrome_P450_fam2"/>
</dbReference>
<name>A0A2G5TB53_9PELO</name>
<evidence type="ECO:0000256" key="4">
    <source>
        <dbReference type="ARBA" id="ARBA00023033"/>
    </source>
</evidence>
<organism evidence="5 6">
    <name type="scientific">Caenorhabditis nigoni</name>
    <dbReference type="NCBI Taxonomy" id="1611254"/>
    <lineage>
        <taxon>Eukaryota</taxon>
        <taxon>Metazoa</taxon>
        <taxon>Ecdysozoa</taxon>
        <taxon>Nematoda</taxon>
        <taxon>Chromadorea</taxon>
        <taxon>Rhabditida</taxon>
        <taxon>Rhabditina</taxon>
        <taxon>Rhabditomorpha</taxon>
        <taxon>Rhabditoidea</taxon>
        <taxon>Rhabditidae</taxon>
        <taxon>Peloderinae</taxon>
        <taxon>Caenorhabditis</taxon>
    </lineage>
</organism>
<dbReference type="GO" id="GO:0005737">
    <property type="term" value="C:cytoplasm"/>
    <property type="evidence" value="ECO:0007669"/>
    <property type="project" value="TreeGrafter"/>
</dbReference>
<keyword evidence="4" id="KW-0503">Monooxygenase</keyword>
<sequence length="178" mass="20973">MVFIADYDVAHETHIKKANVFGHRYSKGGEEYLKEGKGIISSDGDFWQEHRRFALKTLRDFGLGRNIMEAKIMEEYMFRFEDFKKSHWKNGAIEIHSNTFFDYLVGSIINQLLFSERFKYGDPEFEKLKTSLTQSIENMSIVDAFAPMWLLKSDLMKWRTKVTLAPFDYIFGLVEKKI</sequence>
<keyword evidence="2" id="KW-0479">Metal-binding</keyword>
<dbReference type="PANTHER" id="PTHR24300">
    <property type="entry name" value="CYTOCHROME P450 508A4-RELATED"/>
    <property type="match status" value="1"/>
</dbReference>
<dbReference type="SUPFAM" id="SSF48264">
    <property type="entry name" value="Cytochrome P450"/>
    <property type="match status" value="1"/>
</dbReference>
<comment type="caution">
    <text evidence="5">The sequence shown here is derived from an EMBL/GenBank/DDBJ whole genome shotgun (WGS) entry which is preliminary data.</text>
</comment>
<dbReference type="GO" id="GO:0020037">
    <property type="term" value="F:heme binding"/>
    <property type="evidence" value="ECO:0007669"/>
    <property type="project" value="InterPro"/>
</dbReference>
<dbReference type="InterPro" id="IPR001128">
    <property type="entry name" value="Cyt_P450"/>
</dbReference>
<protein>
    <recommendedName>
        <fullName evidence="7">Cytochrome P450</fullName>
    </recommendedName>
</protein>
<keyword evidence="3" id="KW-0408">Iron</keyword>
<proteinExistence type="inferred from homology"/>
<dbReference type="GO" id="GO:0016712">
    <property type="term" value="F:oxidoreductase activity, acting on paired donors, with incorporation or reduction of molecular oxygen, reduced flavin or flavoprotein as one donor, and incorporation of one atom of oxygen"/>
    <property type="evidence" value="ECO:0007669"/>
    <property type="project" value="TreeGrafter"/>
</dbReference>
<evidence type="ECO:0000256" key="3">
    <source>
        <dbReference type="ARBA" id="ARBA00023004"/>
    </source>
</evidence>
<dbReference type="GO" id="GO:0006082">
    <property type="term" value="P:organic acid metabolic process"/>
    <property type="evidence" value="ECO:0007669"/>
    <property type="project" value="TreeGrafter"/>
</dbReference>
<dbReference type="Gene3D" id="1.10.630.10">
    <property type="entry name" value="Cytochrome P450"/>
    <property type="match status" value="1"/>
</dbReference>
<dbReference type="OrthoDB" id="2789670at2759"/>
<dbReference type="AlphaFoldDB" id="A0A2G5TB53"/>
<evidence type="ECO:0008006" key="7">
    <source>
        <dbReference type="Google" id="ProtNLM"/>
    </source>
</evidence>